<feature type="domain" description="DSBA-like thioredoxin" evidence="1">
    <location>
        <begin position="10"/>
        <end position="178"/>
    </location>
</feature>
<dbReference type="PANTHER" id="PTHR13887:SF54">
    <property type="entry name" value="DSBA FAMILY PROTEIN"/>
    <property type="match status" value="1"/>
</dbReference>
<dbReference type="PANTHER" id="PTHR13887">
    <property type="entry name" value="GLUTATHIONE S-TRANSFERASE KAPPA"/>
    <property type="match status" value="1"/>
</dbReference>
<dbReference type="RefSeq" id="WP_144357867.1">
    <property type="nucleotide sequence ID" value="NZ_VMNH01000005.1"/>
</dbReference>
<sequence>MSINLYYVHDPMCSWCWAFRPVYGQIIDALPAQVKVKTLLGGLAPDSDEPMPQEMRVFLQDTWKKIAERVPGTHFNFDFWTRCQPRRSTYPACRAVIAARLQGGRHEPVMIRAIQEAYYLRAMNPSDDETLVLLASELGLNREAFALALNNSETQRQLEQEIAQGRSIGAEGFPSLILECAGSYHRLRYSYTDPTLVVAQVNELIRQP</sequence>
<evidence type="ECO:0000313" key="2">
    <source>
        <dbReference type="EMBL" id="TVO76737.1"/>
    </source>
</evidence>
<dbReference type="Gene3D" id="1.10.472.60">
    <property type="entry name" value="putative protein disulfide isomerase domain"/>
    <property type="match status" value="1"/>
</dbReference>
<accession>A0A557SH62</accession>
<dbReference type="Pfam" id="PF01323">
    <property type="entry name" value="DSBA"/>
    <property type="match status" value="1"/>
</dbReference>
<evidence type="ECO:0000313" key="3">
    <source>
        <dbReference type="Proteomes" id="UP000316649"/>
    </source>
</evidence>
<dbReference type="AlphaFoldDB" id="A0A557SH62"/>
<gene>
    <name evidence="2" type="ORF">FHP88_04755</name>
</gene>
<dbReference type="GO" id="GO:0016491">
    <property type="term" value="F:oxidoreductase activity"/>
    <property type="evidence" value="ECO:0007669"/>
    <property type="project" value="InterPro"/>
</dbReference>
<protein>
    <submittedName>
        <fullName evidence="2">DsbA family protein</fullName>
    </submittedName>
</protein>
<dbReference type="InterPro" id="IPR036249">
    <property type="entry name" value="Thioredoxin-like_sf"/>
</dbReference>
<dbReference type="OrthoDB" id="9813770at2"/>
<dbReference type="InterPro" id="IPR001853">
    <property type="entry name" value="DSBA-like_thioredoxin_dom"/>
</dbReference>
<evidence type="ECO:0000259" key="1">
    <source>
        <dbReference type="Pfam" id="PF01323"/>
    </source>
</evidence>
<dbReference type="Proteomes" id="UP000316649">
    <property type="component" value="Unassembled WGS sequence"/>
</dbReference>
<dbReference type="EMBL" id="VMNH01000005">
    <property type="protein sequence ID" value="TVO76737.1"/>
    <property type="molecule type" value="Genomic_DNA"/>
</dbReference>
<comment type="caution">
    <text evidence="2">The sequence shown here is derived from an EMBL/GenBank/DDBJ whole genome shotgun (WGS) entry which is preliminary data.</text>
</comment>
<proteinExistence type="predicted"/>
<organism evidence="2 3">
    <name type="scientific">Sedimenticola selenatireducens</name>
    <dbReference type="NCBI Taxonomy" id="191960"/>
    <lineage>
        <taxon>Bacteria</taxon>
        <taxon>Pseudomonadati</taxon>
        <taxon>Pseudomonadota</taxon>
        <taxon>Gammaproteobacteria</taxon>
        <taxon>Chromatiales</taxon>
        <taxon>Sedimenticolaceae</taxon>
        <taxon>Sedimenticola</taxon>
    </lineage>
</organism>
<reference evidence="2 3" key="1">
    <citation type="submission" date="2019-07" db="EMBL/GenBank/DDBJ databases">
        <title>The pathways for chlorine oxyanion respiration interact through the shared metabolite chlorate.</title>
        <authorList>
            <person name="Barnum T.P."/>
            <person name="Cheng Y."/>
            <person name="Hill K.A."/>
            <person name="Lucas L.N."/>
            <person name="Carlson H.K."/>
            <person name="Coates J.D."/>
        </authorList>
    </citation>
    <scope>NUCLEOTIDE SEQUENCE [LARGE SCALE GENOMIC DNA]</scope>
    <source>
        <strain evidence="2 3">BK-1</strain>
    </source>
</reference>
<keyword evidence="3" id="KW-1185">Reference proteome</keyword>
<dbReference type="Gene3D" id="3.40.30.10">
    <property type="entry name" value="Glutaredoxin"/>
    <property type="match status" value="1"/>
</dbReference>
<dbReference type="CDD" id="cd03025">
    <property type="entry name" value="DsbA_FrnE_like"/>
    <property type="match status" value="1"/>
</dbReference>
<dbReference type="SUPFAM" id="SSF52833">
    <property type="entry name" value="Thioredoxin-like"/>
    <property type="match status" value="1"/>
</dbReference>
<name>A0A557SH62_9GAMM</name>